<accession>A0A1H7CEE6</accession>
<protein>
    <recommendedName>
        <fullName evidence="4">DUF465 domain-containing protein</fullName>
    </recommendedName>
</protein>
<dbReference type="STRING" id="1227549.SAMN05444007_10879"/>
<dbReference type="InterPro" id="IPR007420">
    <property type="entry name" value="DUF465"/>
</dbReference>
<feature type="region of interest" description="Disordered" evidence="1">
    <location>
        <begin position="1"/>
        <end position="34"/>
    </location>
</feature>
<proteinExistence type="predicted"/>
<dbReference type="RefSeq" id="WP_092368808.1">
    <property type="nucleotide sequence ID" value="NZ_BMGV01000008.1"/>
</dbReference>
<gene>
    <name evidence="2" type="ORF">SAMN05444007_10879</name>
</gene>
<organism evidence="2 3">
    <name type="scientific">Cribrihabitans marinus</name>
    <dbReference type="NCBI Taxonomy" id="1227549"/>
    <lineage>
        <taxon>Bacteria</taxon>
        <taxon>Pseudomonadati</taxon>
        <taxon>Pseudomonadota</taxon>
        <taxon>Alphaproteobacteria</taxon>
        <taxon>Rhodobacterales</taxon>
        <taxon>Paracoccaceae</taxon>
        <taxon>Cribrihabitans</taxon>
    </lineage>
</organism>
<dbReference type="Proteomes" id="UP000199379">
    <property type="component" value="Unassembled WGS sequence"/>
</dbReference>
<keyword evidence="3" id="KW-1185">Reference proteome</keyword>
<evidence type="ECO:0008006" key="4">
    <source>
        <dbReference type="Google" id="ProtNLM"/>
    </source>
</evidence>
<evidence type="ECO:0000256" key="1">
    <source>
        <dbReference type="SAM" id="MobiDB-lite"/>
    </source>
</evidence>
<dbReference type="OrthoDB" id="7362854at2"/>
<reference evidence="2 3" key="1">
    <citation type="submission" date="2016-10" db="EMBL/GenBank/DDBJ databases">
        <authorList>
            <person name="de Groot N.N."/>
        </authorList>
    </citation>
    <scope>NUCLEOTIDE SEQUENCE [LARGE SCALE GENOMIC DNA]</scope>
    <source>
        <strain evidence="2 3">DSM 29340</strain>
    </source>
</reference>
<dbReference type="Gene3D" id="6.10.280.50">
    <property type="match status" value="1"/>
</dbReference>
<dbReference type="EMBL" id="FNYD01000008">
    <property type="protein sequence ID" value="SEJ88079.1"/>
    <property type="molecule type" value="Genomic_DNA"/>
</dbReference>
<name>A0A1H7CEE6_9RHOB</name>
<evidence type="ECO:0000313" key="2">
    <source>
        <dbReference type="EMBL" id="SEJ88079.1"/>
    </source>
</evidence>
<evidence type="ECO:0000313" key="3">
    <source>
        <dbReference type="Proteomes" id="UP000199379"/>
    </source>
</evidence>
<dbReference type="AlphaFoldDB" id="A0A1H7CEE6"/>
<dbReference type="Pfam" id="PF04325">
    <property type="entry name" value="DUF465"/>
    <property type="match status" value="1"/>
</dbReference>
<sequence>MSLSAHLTELKRKHENLSTQVEEAQRSPGTDDLTISQLKKQKLKLKEEIERLSA</sequence>
<dbReference type="InterPro" id="IPR038444">
    <property type="entry name" value="DUF465_sf"/>
</dbReference>